<dbReference type="GO" id="GO:0030246">
    <property type="term" value="F:carbohydrate binding"/>
    <property type="evidence" value="ECO:0007669"/>
    <property type="project" value="InterPro"/>
</dbReference>
<keyword evidence="1" id="KW-0812">Transmembrane</keyword>
<evidence type="ECO:0000313" key="3">
    <source>
        <dbReference type="Proteomes" id="UP000033831"/>
    </source>
</evidence>
<dbReference type="Proteomes" id="UP000033831">
    <property type="component" value="Unassembled WGS sequence"/>
</dbReference>
<accession>A0A0G1FQD0</accession>
<keyword evidence="1" id="KW-0472">Membrane</keyword>
<dbReference type="InterPro" id="IPR008965">
    <property type="entry name" value="CBM2/CBM3_carb-bd_dom_sf"/>
</dbReference>
<comment type="caution">
    <text evidence="2">The sequence shown here is derived from an EMBL/GenBank/DDBJ whole genome shotgun (WGS) entry which is preliminary data.</text>
</comment>
<proteinExistence type="predicted"/>
<feature type="transmembrane region" description="Helical" evidence="1">
    <location>
        <begin position="301"/>
        <end position="330"/>
    </location>
</feature>
<protein>
    <recommendedName>
        <fullName evidence="4">Cohesin domain-containing protein</fullName>
    </recommendedName>
</protein>
<gene>
    <name evidence="2" type="ORF">UW07_C0010G0048</name>
</gene>
<dbReference type="Gene3D" id="2.60.40.680">
    <property type="match status" value="1"/>
</dbReference>
<dbReference type="AlphaFoldDB" id="A0A0G1FQD0"/>
<dbReference type="CDD" id="cd08547">
    <property type="entry name" value="Type_II_cohesin"/>
    <property type="match status" value="1"/>
</dbReference>
<dbReference type="EMBL" id="LCGX01000010">
    <property type="protein sequence ID" value="KKT24691.1"/>
    <property type="molecule type" value="Genomic_DNA"/>
</dbReference>
<name>A0A0G1FQD0_9BACT</name>
<evidence type="ECO:0000256" key="1">
    <source>
        <dbReference type="SAM" id="Phobius"/>
    </source>
</evidence>
<evidence type="ECO:0008006" key="4">
    <source>
        <dbReference type="Google" id="ProtNLM"/>
    </source>
</evidence>
<evidence type="ECO:0000313" key="2">
    <source>
        <dbReference type="EMBL" id="KKT24691.1"/>
    </source>
</evidence>
<reference evidence="2 3" key="1">
    <citation type="journal article" date="2015" name="Nature">
        <title>rRNA introns, odd ribosomes, and small enigmatic genomes across a large radiation of phyla.</title>
        <authorList>
            <person name="Brown C.T."/>
            <person name="Hug L.A."/>
            <person name="Thomas B.C."/>
            <person name="Sharon I."/>
            <person name="Castelle C.J."/>
            <person name="Singh A."/>
            <person name="Wilkins M.J."/>
            <person name="Williams K.H."/>
            <person name="Banfield J.F."/>
        </authorList>
    </citation>
    <scope>NUCLEOTIDE SEQUENCE [LARGE SCALE GENOMIC DNA]</scope>
</reference>
<dbReference type="SUPFAM" id="SSF49384">
    <property type="entry name" value="Carbohydrate-binding domain"/>
    <property type="match status" value="1"/>
</dbReference>
<organism evidence="2 3">
    <name type="scientific">Candidatus Nomurabacteria bacterium GW2011_GWF2_43_8</name>
    <dbReference type="NCBI Taxonomy" id="1618779"/>
    <lineage>
        <taxon>Bacteria</taxon>
        <taxon>Candidatus Nomuraibacteriota</taxon>
    </lineage>
</organism>
<keyword evidence="1" id="KW-1133">Transmembrane helix</keyword>
<sequence length="373" mass="40379">MKPALHHVVLKGMLLFLLIGVNVALAQSGSSLFFSAIPKQAEVGERFTADVRVQSSTQSINAISGVLAFPESLIRVVSISKEKSIVNFWTQEPTVGRNKVFFEGIILNPGFQGGSGLVFRVTFEAEKEGTVALKFSEGAILANDGRGTNILATLGSTGLRLIPGQALPQYQNQIVSPGPDNALPALPVITDYSRSVESTVKGTAYLKGKGEPNALTKIIFKDISLKSVGERFVTLLQTKKTKLDEVLVKNDETGSFKYISASNLVAGVYNATPFLVDSDANTEKPGLGVQLLVSDSKIVKMLVVVINVLGLLIPIVGLGVIIYFIPWYSFKRMRVLKKKLGLEEEKIEISGHQLLRQDKMIDKAVDKPTVPGL</sequence>